<accession>A0A9P6HWK7</accession>
<dbReference type="GeneID" id="62168032"/>
<dbReference type="Proteomes" id="UP000781932">
    <property type="component" value="Unassembled WGS sequence"/>
</dbReference>
<keyword evidence="2" id="KW-0472">Membrane</keyword>
<reference evidence="3" key="1">
    <citation type="submission" date="2020-03" db="EMBL/GenBank/DDBJ databases">
        <authorList>
            <person name="He L."/>
        </authorList>
    </citation>
    <scope>NUCLEOTIDE SEQUENCE</scope>
    <source>
        <strain evidence="3">CkLH20</strain>
    </source>
</reference>
<gene>
    <name evidence="3" type="ORF">CkaCkLH20_12245</name>
</gene>
<dbReference type="RefSeq" id="XP_038739742.1">
    <property type="nucleotide sequence ID" value="XM_038894958.1"/>
</dbReference>
<proteinExistence type="predicted"/>
<evidence type="ECO:0000256" key="2">
    <source>
        <dbReference type="SAM" id="Phobius"/>
    </source>
</evidence>
<protein>
    <submittedName>
        <fullName evidence="3">Uncharacterized protein</fullName>
    </submittedName>
</protein>
<sequence length="206" mass="23309">MNALPCSPSKAASGHLPPTWPPDRLDAIPHTLNDHIDDFARTMPPPEADIIWVRKWVATAADFRYATPRHLVSWTGLNLHHVKVDYMVGYLVECGLGQFHATEIALDIVNARKTLCRWQHALEKPESIPNAKKIAKQTAVPVNENDAKRTTRSRTALLFMRLFIRFADVCVVVSLLCGVLSIFFPLKLKDVLSDYRGLLRPFAFRQ</sequence>
<organism evidence="3 4">
    <name type="scientific">Colletotrichum karsti</name>
    <dbReference type="NCBI Taxonomy" id="1095194"/>
    <lineage>
        <taxon>Eukaryota</taxon>
        <taxon>Fungi</taxon>
        <taxon>Dikarya</taxon>
        <taxon>Ascomycota</taxon>
        <taxon>Pezizomycotina</taxon>
        <taxon>Sordariomycetes</taxon>
        <taxon>Hypocreomycetidae</taxon>
        <taxon>Glomerellales</taxon>
        <taxon>Glomerellaceae</taxon>
        <taxon>Colletotrichum</taxon>
        <taxon>Colletotrichum boninense species complex</taxon>
    </lineage>
</organism>
<name>A0A9P6HWK7_9PEZI</name>
<feature type="transmembrane region" description="Helical" evidence="2">
    <location>
        <begin position="162"/>
        <end position="184"/>
    </location>
</feature>
<reference evidence="3" key="2">
    <citation type="submission" date="2020-11" db="EMBL/GenBank/DDBJ databases">
        <title>Whole genome sequencing of Colletotrichum sp.</title>
        <authorList>
            <person name="Li H."/>
        </authorList>
    </citation>
    <scope>NUCLEOTIDE SEQUENCE</scope>
    <source>
        <strain evidence="3">CkLH20</strain>
    </source>
</reference>
<dbReference type="AlphaFoldDB" id="A0A9P6HWK7"/>
<keyword evidence="2" id="KW-0812">Transmembrane</keyword>
<evidence type="ECO:0000256" key="1">
    <source>
        <dbReference type="SAM" id="MobiDB-lite"/>
    </source>
</evidence>
<evidence type="ECO:0000313" key="4">
    <source>
        <dbReference type="Proteomes" id="UP000781932"/>
    </source>
</evidence>
<feature type="region of interest" description="Disordered" evidence="1">
    <location>
        <begin position="1"/>
        <end position="20"/>
    </location>
</feature>
<comment type="caution">
    <text evidence="3">The sequence shown here is derived from an EMBL/GenBank/DDBJ whole genome shotgun (WGS) entry which is preliminary data.</text>
</comment>
<evidence type="ECO:0000313" key="3">
    <source>
        <dbReference type="EMBL" id="KAF9870281.1"/>
    </source>
</evidence>
<keyword evidence="2" id="KW-1133">Transmembrane helix</keyword>
<dbReference type="EMBL" id="JAATWM020000056">
    <property type="protein sequence ID" value="KAF9870281.1"/>
    <property type="molecule type" value="Genomic_DNA"/>
</dbReference>
<keyword evidence="4" id="KW-1185">Reference proteome</keyword>